<dbReference type="AlphaFoldDB" id="A0A4Q9L2G3"/>
<dbReference type="EMBL" id="PITI01001379">
    <property type="protein sequence ID" value="TBU01306.1"/>
    <property type="molecule type" value="Genomic_DNA"/>
</dbReference>
<dbReference type="SUPFAM" id="SSF52047">
    <property type="entry name" value="RNI-like"/>
    <property type="match status" value="1"/>
</dbReference>
<name>A0A4Q9L2G3_9MICR</name>
<comment type="caution">
    <text evidence="2">The sequence shown here is derived from an EMBL/GenBank/DDBJ whole genome shotgun (WGS) entry which is preliminary data.</text>
</comment>
<protein>
    <submittedName>
        <fullName evidence="2">Uncharacterized protein</fullName>
    </submittedName>
</protein>
<evidence type="ECO:0000313" key="2">
    <source>
        <dbReference type="EMBL" id="TBU01306.1"/>
    </source>
</evidence>
<gene>
    <name evidence="2" type="ORF">CWI36_1379p0010</name>
</gene>
<keyword evidence="3" id="KW-1185">Reference proteome</keyword>
<dbReference type="InterPro" id="IPR032675">
    <property type="entry name" value="LRR_dom_sf"/>
</dbReference>
<dbReference type="Gene3D" id="3.80.10.10">
    <property type="entry name" value="Ribonuclease Inhibitor"/>
    <property type="match status" value="2"/>
</dbReference>
<keyword evidence="1" id="KW-0812">Transmembrane</keyword>
<evidence type="ECO:0000256" key="1">
    <source>
        <dbReference type="SAM" id="Phobius"/>
    </source>
</evidence>
<accession>A0A4Q9L2G3</accession>
<keyword evidence="1" id="KW-0472">Membrane</keyword>
<evidence type="ECO:0000313" key="3">
    <source>
        <dbReference type="Proteomes" id="UP000291404"/>
    </source>
</evidence>
<feature type="transmembrane region" description="Helical" evidence="1">
    <location>
        <begin position="21"/>
        <end position="41"/>
    </location>
</feature>
<organism evidence="2 3">
    <name type="scientific">Hamiltosporidium magnivora</name>
    <dbReference type="NCBI Taxonomy" id="148818"/>
    <lineage>
        <taxon>Eukaryota</taxon>
        <taxon>Fungi</taxon>
        <taxon>Fungi incertae sedis</taxon>
        <taxon>Microsporidia</taxon>
        <taxon>Dubosqiidae</taxon>
        <taxon>Hamiltosporidium</taxon>
    </lineage>
</organism>
<proteinExistence type="predicted"/>
<sequence>MGVSICKRRCFQNSIITNLVFIVYILCFFELVAPLVLSYGLKSIKHSKVLIFDEKKQNDLLFDQNSKYPNFYVLNNLESPSYDEETHDFIYSKENFIGFEVFDNFLNSSRMENMNMKIECDFNLTYFLRLTNDITNISNKINYQVFDCLLFAMKSLDVIENKNLKSFFQAILFNFLYFNNNGYFNNNATSFKDPFVSSLLLDIKYILKKNLIFAYLNSLMIKYIFYDENLILLEKNNETYNKKHFDKHIPYKSLLINSYKAFQILENILNNPNILHMLEFLLNEMNIKSIIFDNFQIFKILDSNMKIYILSMNICKSITISHFKWSSSWLFLRKHIFSDKKNIEFLSLKNLKISKSDLEVICKKQKFKGLVLHNIKILENTNKNDDYVGFCVRLEYINFKNVEICEGWWKEFFQLVHIRIIIISFYTYSSQEKFIKEFIRVNTLNELLYLELDFCYSSISKDFYNSLHHFKSLVTLKLYGYKFDQNTHFFSHAFENMDKLENLTVQSCDFNSDLFNSFFQKRSLKSLHFQSLSAKKEILKIYLLDNYKSLLKLNLWNLKIYETSLVEIFKLENLISLSLNFCTFETNMNSNSIYFKSKNLKSLLLNDIDLANIYTPYLFNNLEHLERLDLSFCKLKPGNLIKLNFMYNSTLKIFSFESGVVDSNYIERLRDFEILNVLNLSRCKLYKCSFCELGTACRFFITLEYLNLSHVKTNINDLAYLKFFKNLKNLYISISDFYLSENVFYVLLPIKKFFKKNLFIETNSTMISKYIYEENPNDGFF</sequence>
<keyword evidence="1" id="KW-1133">Transmembrane helix</keyword>
<dbReference type="VEuPathDB" id="MicrosporidiaDB:CWI36_1379p0010"/>
<dbReference type="VEuPathDB" id="MicrosporidiaDB:CWI39_0774p0010"/>
<reference evidence="2 3" key="1">
    <citation type="submission" date="2017-12" db="EMBL/GenBank/DDBJ databases">
        <authorList>
            <person name="Pombert J.-F."/>
            <person name="Haag K.L."/>
            <person name="Ebert D."/>
        </authorList>
    </citation>
    <scope>NUCLEOTIDE SEQUENCE [LARGE SCALE GENOMIC DNA]</scope>
    <source>
        <strain evidence="2">BE-OM-2</strain>
    </source>
</reference>
<dbReference type="Proteomes" id="UP000291404">
    <property type="component" value="Unassembled WGS sequence"/>
</dbReference>